<evidence type="ECO:0000256" key="1">
    <source>
        <dbReference type="SAM" id="Phobius"/>
    </source>
</evidence>
<evidence type="ECO:0000313" key="3">
    <source>
        <dbReference type="EMBL" id="ROR55596.1"/>
    </source>
</evidence>
<dbReference type="Proteomes" id="UP000275749">
    <property type="component" value="Unassembled WGS sequence"/>
</dbReference>
<dbReference type="EMBL" id="RKHG01000001">
    <property type="protein sequence ID" value="ROR55596.1"/>
    <property type="molecule type" value="Genomic_DNA"/>
</dbReference>
<keyword evidence="1" id="KW-1133">Transmembrane helix</keyword>
<keyword evidence="1" id="KW-0472">Membrane</keyword>
<evidence type="ECO:0000313" key="4">
    <source>
        <dbReference type="Proteomes" id="UP000275749"/>
    </source>
</evidence>
<proteinExistence type="predicted"/>
<dbReference type="AlphaFoldDB" id="A0A3N1ZXP0"/>
<evidence type="ECO:0000259" key="2">
    <source>
        <dbReference type="Pfam" id="PF01882"/>
    </source>
</evidence>
<comment type="caution">
    <text evidence="3">The sequence shown here is derived from an EMBL/GenBank/DDBJ whole genome shotgun (WGS) entry which is preliminary data.</text>
</comment>
<name>A0A3N1ZXP0_9ACTN</name>
<sequence length="435" mass="47841">MPRWRPWPSPTEGEFLIAKSWRALTPRGKAFLVLGVVLLIACMAFGQRDLARVSILLILLPVAAIGVVGRSRLHLVSERTIDPPRVTLGERMDATLDLRKAGALPVGLLRFEDTVPRELGRRPRFTIHTFAGDWKRQLTYPLMGLARGRYRVGPLLVRAVDPFGLAQIDRQFRASNEVLVTPEVVPLTQMGAAAGNNASGESTPQKIGLVGQDDVLVREYRDGDDVRRIHWRSTARKGEIMVRREEQAWDPSVTILLDSRESSHAGTGRTSSFEWAVSAATSIAHHLITNGYRLAMVDSEGLVPTSSAEDPYAAREAVLLAMTDEDTCAIDSLETALETNLQRQGEMLVAVLGRLSPDDVTALATARRGRTVGLAIVLDVDSFTIRGLRAEPEVIAQHEECVRQLSEAQWRVVQVKRGSSVAEAWAELERRGGGA</sequence>
<feature type="domain" description="DUF58" evidence="2">
    <location>
        <begin position="217"/>
        <end position="375"/>
    </location>
</feature>
<feature type="transmembrane region" description="Helical" evidence="1">
    <location>
        <begin position="30"/>
        <end position="47"/>
    </location>
</feature>
<dbReference type="Pfam" id="PF01882">
    <property type="entry name" value="DUF58"/>
    <property type="match status" value="1"/>
</dbReference>
<organism evidence="3 4">
    <name type="scientific">Luteococcus japonicus</name>
    <dbReference type="NCBI Taxonomy" id="33984"/>
    <lineage>
        <taxon>Bacteria</taxon>
        <taxon>Bacillati</taxon>
        <taxon>Actinomycetota</taxon>
        <taxon>Actinomycetes</taxon>
        <taxon>Propionibacteriales</taxon>
        <taxon>Propionibacteriaceae</taxon>
        <taxon>Luteococcus</taxon>
    </lineage>
</organism>
<gene>
    <name evidence="3" type="ORF">EDD41_2874</name>
</gene>
<dbReference type="PANTHER" id="PTHR34351:SF1">
    <property type="entry name" value="SLR1927 PROTEIN"/>
    <property type="match status" value="1"/>
</dbReference>
<keyword evidence="1" id="KW-0812">Transmembrane</keyword>
<dbReference type="PANTHER" id="PTHR34351">
    <property type="entry name" value="SLR1927 PROTEIN-RELATED"/>
    <property type="match status" value="1"/>
</dbReference>
<reference evidence="3 4" key="1">
    <citation type="submission" date="2018-11" db="EMBL/GenBank/DDBJ databases">
        <title>Sequencing the genomes of 1000 actinobacteria strains.</title>
        <authorList>
            <person name="Klenk H.-P."/>
        </authorList>
    </citation>
    <scope>NUCLEOTIDE SEQUENCE [LARGE SCALE GENOMIC DNA]</scope>
    <source>
        <strain evidence="3 4">DSM 10546</strain>
    </source>
</reference>
<accession>A0A3N1ZXP0</accession>
<feature type="transmembrane region" description="Helical" evidence="1">
    <location>
        <begin position="53"/>
        <end position="69"/>
    </location>
</feature>
<dbReference type="InterPro" id="IPR002881">
    <property type="entry name" value="DUF58"/>
</dbReference>
<protein>
    <submittedName>
        <fullName evidence="3">Uncharacterized protein (DUF58 family)</fullName>
    </submittedName>
</protein>